<dbReference type="AlphaFoldDB" id="Q2W7Z8"/>
<dbReference type="HOGENOM" id="CLU_2369411_0_0_5"/>
<keyword evidence="2" id="KW-1185">Reference proteome</keyword>
<dbReference type="EMBL" id="AP007255">
    <property type="protein sequence ID" value="BAE50027.1"/>
    <property type="molecule type" value="Genomic_DNA"/>
</dbReference>
<dbReference type="Pfam" id="PF14026">
    <property type="entry name" value="SCO4226-like"/>
    <property type="match status" value="1"/>
</dbReference>
<protein>
    <recommendedName>
        <fullName evidence="3">DUF4242 domain-containing protein</fullName>
    </recommendedName>
</protein>
<dbReference type="RefSeq" id="WP_011383635.1">
    <property type="nucleotide sequence ID" value="NC_007626.1"/>
</dbReference>
<evidence type="ECO:0000313" key="1">
    <source>
        <dbReference type="EMBL" id="BAE50027.1"/>
    </source>
</evidence>
<dbReference type="Gene3D" id="3.30.70.3090">
    <property type="entry name" value="ORF SCO4226, nickel-binding ferredoxin-like monomer"/>
    <property type="match status" value="1"/>
</dbReference>
<dbReference type="KEGG" id="mag:amb1223"/>
<name>Q2W7Z8_PARM1</name>
<dbReference type="OrthoDB" id="9800027at2"/>
<sequence length="101" mass="10848">MEKMKIFMDTHDQADGTFPAGITSEQFAAFFAGYQEACREEGVVLLRVDVGLEAGRAFCLSMAVDAEAVRRAHDRVGLPYASITEVKAATPGSLFFKAAAA</sequence>
<dbReference type="InterPro" id="IPR025336">
    <property type="entry name" value="SCO4226-like"/>
</dbReference>
<organism evidence="1 2">
    <name type="scientific">Paramagnetospirillum magneticum (strain ATCC 700264 / AMB-1)</name>
    <name type="common">Magnetospirillum magneticum</name>
    <dbReference type="NCBI Taxonomy" id="342108"/>
    <lineage>
        <taxon>Bacteria</taxon>
        <taxon>Pseudomonadati</taxon>
        <taxon>Pseudomonadota</taxon>
        <taxon>Alphaproteobacteria</taxon>
        <taxon>Rhodospirillales</taxon>
        <taxon>Magnetospirillaceae</taxon>
        <taxon>Paramagnetospirillum</taxon>
    </lineage>
</organism>
<dbReference type="InterPro" id="IPR042557">
    <property type="entry name" value="SCO4226"/>
</dbReference>
<proteinExistence type="predicted"/>
<dbReference type="Proteomes" id="UP000007058">
    <property type="component" value="Chromosome"/>
</dbReference>
<reference evidence="1 2" key="1">
    <citation type="journal article" date="2005" name="DNA Res.">
        <title>Complete genome sequence of the facultative anaerobic magnetotactic bacterium Magnetospirillum sp. strain AMB-1.</title>
        <authorList>
            <person name="Matsunaga T."/>
            <person name="Okamura Y."/>
            <person name="Fukuda Y."/>
            <person name="Wahyudi A.T."/>
            <person name="Murase Y."/>
            <person name="Takeyama H."/>
        </authorList>
    </citation>
    <scope>NUCLEOTIDE SEQUENCE [LARGE SCALE GENOMIC DNA]</scope>
    <source>
        <strain evidence="2">ATCC 700264 / AMB-1</strain>
    </source>
</reference>
<accession>Q2W7Z8</accession>
<evidence type="ECO:0000313" key="2">
    <source>
        <dbReference type="Proteomes" id="UP000007058"/>
    </source>
</evidence>
<evidence type="ECO:0008006" key="3">
    <source>
        <dbReference type="Google" id="ProtNLM"/>
    </source>
</evidence>
<dbReference type="STRING" id="342108.amb1223"/>
<gene>
    <name evidence="1" type="ordered locus">amb1223</name>
</gene>